<evidence type="ECO:0000259" key="2">
    <source>
        <dbReference type="Pfam" id="PF00117"/>
    </source>
</evidence>
<dbReference type="PRINTS" id="PR00097">
    <property type="entry name" value="ANTSNTHASEII"/>
</dbReference>
<dbReference type="PRINTS" id="PR00099">
    <property type="entry name" value="CPSGATASE"/>
</dbReference>
<organism evidence="3 4">
    <name type="scientific">Clostridium moniliforme</name>
    <dbReference type="NCBI Taxonomy" id="39489"/>
    <lineage>
        <taxon>Bacteria</taxon>
        <taxon>Bacillati</taxon>
        <taxon>Bacillota</taxon>
        <taxon>Clostridia</taxon>
        <taxon>Eubacteriales</taxon>
        <taxon>Clostridiaceae</taxon>
        <taxon>Clostridium</taxon>
    </lineage>
</organism>
<feature type="domain" description="Glutamine amidotransferase" evidence="2">
    <location>
        <begin position="3"/>
        <end position="185"/>
    </location>
</feature>
<keyword evidence="1" id="KW-0315">Glutamine amidotransferase</keyword>
<dbReference type="InterPro" id="IPR050472">
    <property type="entry name" value="Anth_synth/Amidotransfase"/>
</dbReference>
<protein>
    <submittedName>
        <fullName evidence="3">Anthranilate synthase/aminodeoxychorismate synthase-like glutamine amidotransferase</fullName>
    </submittedName>
</protein>
<keyword evidence="4" id="KW-1185">Reference proteome</keyword>
<dbReference type="RefSeq" id="WP_209795651.1">
    <property type="nucleotide sequence ID" value="NZ_JAGGJZ010000001.1"/>
</dbReference>
<dbReference type="PANTHER" id="PTHR43418:SF4">
    <property type="entry name" value="MULTIFUNCTIONAL TRYPTOPHAN BIOSYNTHESIS PROTEIN"/>
    <property type="match status" value="1"/>
</dbReference>
<proteinExistence type="predicted"/>
<dbReference type="InterPro" id="IPR029062">
    <property type="entry name" value="Class_I_gatase-like"/>
</dbReference>
<dbReference type="PRINTS" id="PR00096">
    <property type="entry name" value="GATASE"/>
</dbReference>
<dbReference type="Pfam" id="PF00117">
    <property type="entry name" value="GATase"/>
    <property type="match status" value="1"/>
</dbReference>
<name>A0ABS4EY58_9CLOT</name>
<dbReference type="InterPro" id="IPR017926">
    <property type="entry name" value="GATASE"/>
</dbReference>
<gene>
    <name evidence="3" type="ORF">J2Z53_000515</name>
</gene>
<dbReference type="InterPro" id="IPR006221">
    <property type="entry name" value="TrpG/PapA_dom"/>
</dbReference>
<dbReference type="Gene3D" id="3.40.50.880">
    <property type="match status" value="1"/>
</dbReference>
<sequence>MLVMIDNYDSFVYNLVRYFNELDEEVKVFRNDEVNSDIINNINPDGIVISPGPKSPKDAGEVLKIIEEFKEKIPILGICLGHQSIGEYFGGKIVKGTRPMHGKISKVLNNGKGIFKGIPKEIKVTRYHSLIIEKENLPSELEITAVTEDGVIMGIEHKSLPIYGVQYHPEAVLTEEGHTLLNNFINICKEKGRERKNEI</sequence>
<evidence type="ECO:0000256" key="1">
    <source>
        <dbReference type="ARBA" id="ARBA00022962"/>
    </source>
</evidence>
<dbReference type="Proteomes" id="UP000783390">
    <property type="component" value="Unassembled WGS sequence"/>
</dbReference>
<dbReference type="SUPFAM" id="SSF52317">
    <property type="entry name" value="Class I glutamine amidotransferase-like"/>
    <property type="match status" value="1"/>
</dbReference>
<evidence type="ECO:0000313" key="4">
    <source>
        <dbReference type="Proteomes" id="UP000783390"/>
    </source>
</evidence>
<dbReference type="PROSITE" id="PS51273">
    <property type="entry name" value="GATASE_TYPE_1"/>
    <property type="match status" value="1"/>
</dbReference>
<dbReference type="NCBIfam" id="TIGR00566">
    <property type="entry name" value="trpG_papA"/>
    <property type="match status" value="1"/>
</dbReference>
<dbReference type="EMBL" id="JAGGJZ010000001">
    <property type="protein sequence ID" value="MBP1888936.1"/>
    <property type="molecule type" value="Genomic_DNA"/>
</dbReference>
<accession>A0ABS4EY58</accession>
<dbReference type="PANTHER" id="PTHR43418">
    <property type="entry name" value="MULTIFUNCTIONAL TRYPTOPHAN BIOSYNTHESIS PROTEIN-RELATED"/>
    <property type="match status" value="1"/>
</dbReference>
<dbReference type="CDD" id="cd01743">
    <property type="entry name" value="GATase1_Anthranilate_Synthase"/>
    <property type="match status" value="1"/>
</dbReference>
<reference evidence="3 4" key="1">
    <citation type="submission" date="2021-03" db="EMBL/GenBank/DDBJ databases">
        <title>Genomic Encyclopedia of Type Strains, Phase IV (KMG-IV): sequencing the most valuable type-strain genomes for metagenomic binning, comparative biology and taxonomic classification.</title>
        <authorList>
            <person name="Goeker M."/>
        </authorList>
    </citation>
    <scope>NUCLEOTIDE SEQUENCE [LARGE SCALE GENOMIC DNA]</scope>
    <source>
        <strain evidence="3 4">DSM 3984</strain>
    </source>
</reference>
<comment type="caution">
    <text evidence="3">The sequence shown here is derived from an EMBL/GenBank/DDBJ whole genome shotgun (WGS) entry which is preliminary data.</text>
</comment>
<evidence type="ECO:0000313" key="3">
    <source>
        <dbReference type="EMBL" id="MBP1888936.1"/>
    </source>
</evidence>